<accession>A0A1I2HYP9</accession>
<evidence type="ECO:0000259" key="3">
    <source>
        <dbReference type="PROSITE" id="PS51462"/>
    </source>
</evidence>
<dbReference type="Gene3D" id="3.90.79.10">
    <property type="entry name" value="Nucleoside Triphosphate Pyrophosphohydrolase"/>
    <property type="match status" value="1"/>
</dbReference>
<dbReference type="PROSITE" id="PS00893">
    <property type="entry name" value="NUDIX_BOX"/>
    <property type="match status" value="1"/>
</dbReference>
<dbReference type="OrthoDB" id="9151960at2"/>
<evidence type="ECO:0000313" key="5">
    <source>
        <dbReference type="Proteomes" id="UP000199119"/>
    </source>
</evidence>
<dbReference type="STRING" id="1177982.SAMN04489711_1375"/>
<protein>
    <submittedName>
        <fullName evidence="4">ADP-ribose pyrophosphatase YjhB, NUDIX family</fullName>
    </submittedName>
</protein>
<dbReference type="SUPFAM" id="SSF55811">
    <property type="entry name" value="Nudix"/>
    <property type="match status" value="1"/>
</dbReference>
<proteinExistence type="predicted"/>
<feature type="domain" description="Nudix hydrolase" evidence="3">
    <location>
        <begin position="265"/>
        <end position="392"/>
    </location>
</feature>
<dbReference type="GO" id="GO:0016787">
    <property type="term" value="F:hydrolase activity"/>
    <property type="evidence" value="ECO:0007669"/>
    <property type="project" value="UniProtKB-KW"/>
</dbReference>
<dbReference type="Proteomes" id="UP000199119">
    <property type="component" value="Unassembled WGS sequence"/>
</dbReference>
<evidence type="ECO:0000256" key="1">
    <source>
        <dbReference type="ARBA" id="ARBA00001946"/>
    </source>
</evidence>
<dbReference type="EMBL" id="FONX01000037">
    <property type="protein sequence ID" value="SFF33766.1"/>
    <property type="molecule type" value="Genomic_DNA"/>
</dbReference>
<dbReference type="InterPro" id="IPR049522">
    <property type="entry name" value="ART-PolyVal_dom"/>
</dbReference>
<keyword evidence="2" id="KW-0378">Hydrolase</keyword>
<keyword evidence="5" id="KW-1185">Reference proteome</keyword>
<dbReference type="InterPro" id="IPR015797">
    <property type="entry name" value="NUDIX_hydrolase-like_dom_sf"/>
</dbReference>
<organism evidence="4 5">
    <name type="scientific">Paracidovorax wautersii</name>
    <dbReference type="NCBI Taxonomy" id="1177982"/>
    <lineage>
        <taxon>Bacteria</taxon>
        <taxon>Pseudomonadati</taxon>
        <taxon>Pseudomonadota</taxon>
        <taxon>Betaproteobacteria</taxon>
        <taxon>Burkholderiales</taxon>
        <taxon>Comamonadaceae</taxon>
        <taxon>Paracidovorax</taxon>
    </lineage>
</organism>
<sequence>MSGKAFDEWFHVQGLRDPAGEPLVLYHGAKHPDALTSFTPGGPVGAALTGDAYGVASYFTTSAGEAAAYIGESGAVFPVYVRGELLDVDGTLTSEQQERLTLFANEHLLPSDRARFSMGRKRRELQDLAEAREFFDTQMENWRHFGDGMERAKPEVLSNDPTFVVEYTDFDAPVAIQSGDDAFTLFRAVGWDNLIAAGFDGMRMRRDGGQSWVVMHRTDGNVKSAIGNDGSFNHHSADIRFSELPDEGRDTDDGHGAALVETGFWGRAGAGSVVVARSTGRVLLPLRSEAVLEPGTWGTWGGAIDPGEQPAAAAQRELVEEAGLDPSVPVDMVPLMVFQSGDFRYHNFAAVVDEEFQPTLNWESDASLWCDLDGLPFPLHPGLQALMKDAKSVEAIRAQGPKLPSFTGEFLRWIEGTVVVDRRMQPMKVFHGSAASVIERFRIGGDSKLGHGQQMPAIYFTPLRATAQAYARAAVNDLDASRADEGTVHEAYVALRHPRRYTEVDEFATADRAQLIAAGHDGAVRLNAFGEVVEIAVFEPSQVRLAKDAEFGVHATKDSMRRAIAEIVKMCPEDLPSSIVVTTADELRATEAQERQQAFDRWFGDSKVVDDQRRPLVVYHGTRVGGITAFRDGGWFADSEVAARQYGEVIYEAYLRIELPATNDDLAELFSEFKGRRFDEDEDGPSLRDLAFYDEEFHRFVKDAGHDGLIVYDDSMDIETTAYVPFEPTQIKSATGNHGAYDPADPDIRHSLNAGQDLGRQVQAWHDPSSNTTVFLADRIPAGREAAVFLHETVHRHGRSVLPERTFDQLVGQVHTWAQRSAGTVEREIYGAAARRVAMARVSGPAADEELFAYAVEEAVARGVQPSAAAAAGSAQAWLQAVVESIQRIGEKLIGNALQGLDGQDLVDLAYALAQVENSEHGQDVRRSLQELSFSGMALLATASHINGTLRLPGVVADVMAERGAFVSIYEWRGDGTGRTPDALEALQAFGGGNVVVHDAGEPGSDALRYWQLMQSRGLVRTLLDDLGAPVLPVEAERDPAPMR</sequence>
<evidence type="ECO:0000313" key="4">
    <source>
        <dbReference type="EMBL" id="SFF33766.1"/>
    </source>
</evidence>
<dbReference type="AlphaFoldDB" id="A0A1I2HYP9"/>
<evidence type="ECO:0000256" key="2">
    <source>
        <dbReference type="ARBA" id="ARBA00022801"/>
    </source>
</evidence>
<dbReference type="Pfam" id="PF18760">
    <property type="entry name" value="ART-PolyVal"/>
    <property type="match status" value="2"/>
</dbReference>
<dbReference type="InterPro" id="IPR000086">
    <property type="entry name" value="NUDIX_hydrolase_dom"/>
</dbReference>
<reference evidence="5" key="1">
    <citation type="submission" date="2016-10" db="EMBL/GenBank/DDBJ databases">
        <authorList>
            <person name="Varghese N."/>
            <person name="Submissions S."/>
        </authorList>
    </citation>
    <scope>NUCLEOTIDE SEQUENCE [LARGE SCALE GENOMIC DNA]</scope>
    <source>
        <strain evidence="5">DSM 27981</strain>
    </source>
</reference>
<comment type="cofactor">
    <cofactor evidence="1">
        <name>Mg(2+)</name>
        <dbReference type="ChEBI" id="CHEBI:18420"/>
    </cofactor>
</comment>
<dbReference type="PROSITE" id="PS51462">
    <property type="entry name" value="NUDIX"/>
    <property type="match status" value="1"/>
</dbReference>
<dbReference type="Pfam" id="PF00293">
    <property type="entry name" value="NUDIX"/>
    <property type="match status" value="1"/>
</dbReference>
<gene>
    <name evidence="4" type="ORF">SAMN04489711_1375</name>
</gene>
<dbReference type="InterPro" id="IPR020084">
    <property type="entry name" value="NUDIX_hydrolase_CS"/>
</dbReference>
<dbReference type="RefSeq" id="WP_092942757.1">
    <property type="nucleotide sequence ID" value="NZ_FONX01000037.1"/>
</dbReference>
<name>A0A1I2HYP9_9BURK</name>